<evidence type="ECO:0000313" key="2">
    <source>
        <dbReference type="Proteomes" id="UP000722336"/>
    </source>
</evidence>
<evidence type="ECO:0000313" key="1">
    <source>
        <dbReference type="EMBL" id="MBV7255795.1"/>
    </source>
</evidence>
<organism evidence="1 2">
    <name type="scientific">Pacificimonas pallii</name>
    <dbReference type="NCBI Taxonomy" id="2827236"/>
    <lineage>
        <taxon>Bacteria</taxon>
        <taxon>Pseudomonadati</taxon>
        <taxon>Pseudomonadota</taxon>
        <taxon>Alphaproteobacteria</taxon>
        <taxon>Sphingomonadales</taxon>
        <taxon>Sphingosinicellaceae</taxon>
        <taxon>Pacificimonas</taxon>
    </lineage>
</organism>
<protein>
    <submittedName>
        <fullName evidence="1">DUF3052 family protein</fullName>
    </submittedName>
</protein>
<comment type="caution">
    <text evidence="1">The sequence shown here is derived from an EMBL/GenBank/DDBJ whole genome shotgun (WGS) entry which is preliminary data.</text>
</comment>
<reference evidence="1 2" key="1">
    <citation type="submission" date="2021-04" db="EMBL/GenBank/DDBJ databases">
        <authorList>
            <person name="Pira H."/>
            <person name="Risdian C."/>
            <person name="Wink J."/>
        </authorList>
    </citation>
    <scope>NUCLEOTIDE SEQUENCE [LARGE SCALE GENOMIC DNA]</scope>
    <source>
        <strain evidence="1 2">WHA3</strain>
    </source>
</reference>
<dbReference type="EMBL" id="JAGSPA010000001">
    <property type="protein sequence ID" value="MBV7255795.1"/>
    <property type="molecule type" value="Genomic_DNA"/>
</dbReference>
<dbReference type="Proteomes" id="UP000722336">
    <property type="component" value="Unassembled WGS sequence"/>
</dbReference>
<proteinExistence type="predicted"/>
<sequence>MVSAGYSGTQLGKKLGVKHGALTWRSDMPDSVADEIDSWEAKPILLERPRARLDHAHIFVTARQTLADHLERLRPVLADNGMVWVSWPKKASKVPSEVTGDTVRDIALPMGFVDVKVCAVDAVWSGLKPVIRKELRGQHPAISDVMIPPIDIS</sequence>
<gene>
    <name evidence="1" type="ORF">KCG44_03230</name>
</gene>
<name>A0ABS6SC41_9SPHN</name>
<accession>A0ABS6SC41</accession>
<keyword evidence="2" id="KW-1185">Reference proteome</keyword>